<evidence type="ECO:0008006" key="4">
    <source>
        <dbReference type="Google" id="ProtNLM"/>
    </source>
</evidence>
<dbReference type="EMBL" id="MFAQ01000014">
    <property type="protein sequence ID" value="OGD83519.1"/>
    <property type="molecule type" value="Genomic_DNA"/>
</dbReference>
<name>A0A1F5FV84_9BACT</name>
<dbReference type="SUPFAM" id="SSF81301">
    <property type="entry name" value="Nucleotidyltransferase"/>
    <property type="match status" value="1"/>
</dbReference>
<feature type="transmembrane region" description="Helical" evidence="1">
    <location>
        <begin position="217"/>
        <end position="235"/>
    </location>
</feature>
<accession>A0A1F5FV84</accession>
<comment type="caution">
    <text evidence="2">The sequence shown here is derived from an EMBL/GenBank/DDBJ whole genome shotgun (WGS) entry which is preliminary data.</text>
</comment>
<feature type="transmembrane region" description="Helical" evidence="1">
    <location>
        <begin position="73"/>
        <end position="92"/>
    </location>
</feature>
<evidence type="ECO:0000256" key="1">
    <source>
        <dbReference type="SAM" id="Phobius"/>
    </source>
</evidence>
<dbReference type="Proteomes" id="UP000179237">
    <property type="component" value="Unassembled WGS sequence"/>
</dbReference>
<keyword evidence="1" id="KW-0812">Transmembrane</keyword>
<evidence type="ECO:0000313" key="2">
    <source>
        <dbReference type="EMBL" id="OGD83519.1"/>
    </source>
</evidence>
<organism evidence="2 3">
    <name type="scientific">Candidatus Collierbacteria bacterium RIFOXYD1_FULL_40_9</name>
    <dbReference type="NCBI Taxonomy" id="1817731"/>
    <lineage>
        <taxon>Bacteria</taxon>
        <taxon>Candidatus Collieribacteriota</taxon>
    </lineage>
</organism>
<dbReference type="AlphaFoldDB" id="A0A1F5FV84"/>
<evidence type="ECO:0000313" key="3">
    <source>
        <dbReference type="Proteomes" id="UP000179237"/>
    </source>
</evidence>
<keyword evidence="1" id="KW-0472">Membrane</keyword>
<feature type="transmembrane region" description="Helical" evidence="1">
    <location>
        <begin position="104"/>
        <end position="124"/>
    </location>
</feature>
<reference evidence="2 3" key="1">
    <citation type="journal article" date="2016" name="Nat. Commun.">
        <title>Thousands of microbial genomes shed light on interconnected biogeochemical processes in an aquifer system.</title>
        <authorList>
            <person name="Anantharaman K."/>
            <person name="Brown C.T."/>
            <person name="Hug L.A."/>
            <person name="Sharon I."/>
            <person name="Castelle C.J."/>
            <person name="Probst A.J."/>
            <person name="Thomas B.C."/>
            <person name="Singh A."/>
            <person name="Wilkins M.J."/>
            <person name="Karaoz U."/>
            <person name="Brodie E.L."/>
            <person name="Williams K.H."/>
            <person name="Hubbard S.S."/>
            <person name="Banfield J.F."/>
        </authorList>
    </citation>
    <scope>NUCLEOTIDE SEQUENCE [LARGE SCALE GENOMIC DNA]</scope>
</reference>
<protein>
    <recommendedName>
        <fullName evidence="4">Polymerase nucleotidyl transferase domain-containing protein</fullName>
    </recommendedName>
</protein>
<keyword evidence="1" id="KW-1133">Transmembrane helix</keyword>
<sequence>MSFWGRVNKTYAYGKIFNYKRSLEEIYFWLIGDKRISQKTFFKKISSKNKNFLPKSKTNKNSLKKIELAKKELSWVLKFPLICFIGITGSVSANNAKKNDDIDIFIITTPHSLWLARPIFLLYLEIRGLRRKRSTPYSKQSDLICTNLWMDVLNLSVQKKDRNLYTAHEVLLVLPIVNKNDTYQKFLVSNSWVKKYLANAYSIISSKKRFKETNSNFWFLLSPFNLFMYLVQRILMFPVSKGERVSYFQAFFHDQNYSKKVLSEHNKDKSNYN</sequence>
<proteinExistence type="predicted"/>
<dbReference type="InterPro" id="IPR043519">
    <property type="entry name" value="NT_sf"/>
</dbReference>
<gene>
    <name evidence="2" type="ORF">A2572_03960</name>
</gene>